<evidence type="ECO:0000256" key="1">
    <source>
        <dbReference type="SAM" id="Phobius"/>
    </source>
</evidence>
<reference evidence="2 3" key="1">
    <citation type="submission" date="2018-08" db="EMBL/GenBank/DDBJ databases">
        <title>A genome reference for cultivated species of the human gut microbiota.</title>
        <authorList>
            <person name="Zou Y."/>
            <person name="Xue W."/>
            <person name="Luo G."/>
        </authorList>
    </citation>
    <scope>NUCLEOTIDE SEQUENCE [LARGE SCALE GENOMIC DNA]</scope>
    <source>
        <strain evidence="2 3">AM37-3BH</strain>
    </source>
</reference>
<keyword evidence="1" id="KW-0812">Transmembrane</keyword>
<name>A0A413YU27_9FIRM</name>
<gene>
    <name evidence="2" type="ORF">DW858_09325</name>
</gene>
<sequence length="116" mass="13560">MPTPFNELELSTYEHLLLIRIRLTGISKESVRIKPRCKYLYKFGLIDNSTKSINKYVISDKGKMYLRYKRRSSFRFWIPVIISILALLSSYDIYTNPLIQKALQSLAQLLKNILGS</sequence>
<comment type="caution">
    <text evidence="2">The sequence shown here is derived from an EMBL/GenBank/DDBJ whole genome shotgun (WGS) entry which is preliminary data.</text>
</comment>
<evidence type="ECO:0000313" key="3">
    <source>
        <dbReference type="Proteomes" id="UP000285844"/>
    </source>
</evidence>
<accession>A0A413YU27</accession>
<evidence type="ECO:0000313" key="2">
    <source>
        <dbReference type="EMBL" id="RHC12559.1"/>
    </source>
</evidence>
<protein>
    <submittedName>
        <fullName evidence="2">Uncharacterized protein</fullName>
    </submittedName>
</protein>
<proteinExistence type="predicted"/>
<dbReference type="Proteomes" id="UP000285844">
    <property type="component" value="Unassembled WGS sequence"/>
</dbReference>
<keyword evidence="1" id="KW-0472">Membrane</keyword>
<dbReference type="EMBL" id="QSHM01000010">
    <property type="protein sequence ID" value="RHC12559.1"/>
    <property type="molecule type" value="Genomic_DNA"/>
</dbReference>
<organism evidence="2 3">
    <name type="scientific">Lachnospira eligens</name>
    <dbReference type="NCBI Taxonomy" id="39485"/>
    <lineage>
        <taxon>Bacteria</taxon>
        <taxon>Bacillati</taxon>
        <taxon>Bacillota</taxon>
        <taxon>Clostridia</taxon>
        <taxon>Lachnospirales</taxon>
        <taxon>Lachnospiraceae</taxon>
        <taxon>Lachnospira</taxon>
    </lineage>
</organism>
<keyword evidence="1" id="KW-1133">Transmembrane helix</keyword>
<dbReference type="AlphaFoldDB" id="A0A413YU27"/>
<feature type="transmembrane region" description="Helical" evidence="1">
    <location>
        <begin position="74"/>
        <end position="94"/>
    </location>
</feature>